<feature type="transmembrane region" description="Helical" evidence="1">
    <location>
        <begin position="12"/>
        <end position="30"/>
    </location>
</feature>
<protein>
    <submittedName>
        <fullName evidence="2">Uncharacterized protein</fullName>
    </submittedName>
</protein>
<accession>A0A4Y2V547</accession>
<dbReference type="AlphaFoldDB" id="A0A4Y2V547"/>
<keyword evidence="1" id="KW-0472">Membrane</keyword>
<dbReference type="EMBL" id="BGPR01043119">
    <property type="protein sequence ID" value="GBO19651.1"/>
    <property type="molecule type" value="Genomic_DNA"/>
</dbReference>
<organism evidence="2 3">
    <name type="scientific">Araneus ventricosus</name>
    <name type="common">Orbweaver spider</name>
    <name type="synonym">Epeira ventricosa</name>
    <dbReference type="NCBI Taxonomy" id="182803"/>
    <lineage>
        <taxon>Eukaryota</taxon>
        <taxon>Metazoa</taxon>
        <taxon>Ecdysozoa</taxon>
        <taxon>Arthropoda</taxon>
        <taxon>Chelicerata</taxon>
        <taxon>Arachnida</taxon>
        <taxon>Araneae</taxon>
        <taxon>Araneomorphae</taxon>
        <taxon>Entelegynae</taxon>
        <taxon>Araneoidea</taxon>
        <taxon>Araneidae</taxon>
        <taxon>Araneus</taxon>
    </lineage>
</organism>
<name>A0A4Y2V547_ARAVE</name>
<sequence>MLKKQESAGSTIALSLGYSSGLMFYLYDLVAKGREEHRMRVDISLSSEIFQEGTTALMCMVQTVQRGGNENEAFIHNIEENSEHWVKGNTQILHRLATEADQQYRSMLVQAL</sequence>
<evidence type="ECO:0000313" key="3">
    <source>
        <dbReference type="Proteomes" id="UP000499080"/>
    </source>
</evidence>
<evidence type="ECO:0000313" key="2">
    <source>
        <dbReference type="EMBL" id="GBO19651.1"/>
    </source>
</evidence>
<evidence type="ECO:0000256" key="1">
    <source>
        <dbReference type="SAM" id="Phobius"/>
    </source>
</evidence>
<proteinExistence type="predicted"/>
<keyword evidence="1" id="KW-0812">Transmembrane</keyword>
<gene>
    <name evidence="2" type="ORF">AVEN_75373_1</name>
</gene>
<reference evidence="2 3" key="1">
    <citation type="journal article" date="2019" name="Sci. Rep.">
        <title>Orb-weaving spider Araneus ventricosus genome elucidates the spidroin gene catalogue.</title>
        <authorList>
            <person name="Kono N."/>
            <person name="Nakamura H."/>
            <person name="Ohtoshi R."/>
            <person name="Moran D.A.P."/>
            <person name="Shinohara A."/>
            <person name="Yoshida Y."/>
            <person name="Fujiwara M."/>
            <person name="Mori M."/>
            <person name="Tomita M."/>
            <person name="Arakawa K."/>
        </authorList>
    </citation>
    <scope>NUCLEOTIDE SEQUENCE [LARGE SCALE GENOMIC DNA]</scope>
</reference>
<dbReference type="Proteomes" id="UP000499080">
    <property type="component" value="Unassembled WGS sequence"/>
</dbReference>
<keyword evidence="1" id="KW-1133">Transmembrane helix</keyword>
<comment type="caution">
    <text evidence="2">The sequence shown here is derived from an EMBL/GenBank/DDBJ whole genome shotgun (WGS) entry which is preliminary data.</text>
</comment>
<keyword evidence="3" id="KW-1185">Reference proteome</keyword>